<dbReference type="AlphaFoldDB" id="R0KBX4"/>
<gene>
    <name evidence="3" type="ORF">SETTUDRAFT_37080</name>
</gene>
<sequence>MAAPHGRACDPSPPRALLLSLFFFFCPISFFPITSLFAAAAFAVMAPAPVALRMSKFCEIALRRRPLAICATKQIAAYTTTPSCTPNAAMPSSANHLPAPLLCCRGPQSRTLRPNRKNTSSTWEPLG</sequence>
<dbReference type="GeneID" id="19404212"/>
<evidence type="ECO:0000256" key="2">
    <source>
        <dbReference type="SAM" id="Phobius"/>
    </source>
</evidence>
<dbReference type="EMBL" id="KB908493">
    <property type="protein sequence ID" value="EOA90443.1"/>
    <property type="molecule type" value="Genomic_DNA"/>
</dbReference>
<keyword evidence="2" id="KW-0812">Transmembrane</keyword>
<evidence type="ECO:0000313" key="4">
    <source>
        <dbReference type="Proteomes" id="UP000016935"/>
    </source>
</evidence>
<dbReference type="RefSeq" id="XP_008021907.1">
    <property type="nucleotide sequence ID" value="XM_008023716.1"/>
</dbReference>
<name>R0KBX4_EXST2</name>
<reference evidence="3 4" key="1">
    <citation type="journal article" date="2012" name="PLoS Pathog.">
        <title>Diverse lifestyles and strategies of plant pathogenesis encoded in the genomes of eighteen Dothideomycetes fungi.</title>
        <authorList>
            <person name="Ohm R.A."/>
            <person name="Feau N."/>
            <person name="Henrissat B."/>
            <person name="Schoch C.L."/>
            <person name="Horwitz B.A."/>
            <person name="Barry K.W."/>
            <person name="Condon B.J."/>
            <person name="Copeland A.C."/>
            <person name="Dhillon B."/>
            <person name="Glaser F."/>
            <person name="Hesse C.N."/>
            <person name="Kosti I."/>
            <person name="LaButti K."/>
            <person name="Lindquist E.A."/>
            <person name="Lucas S."/>
            <person name="Salamov A.A."/>
            <person name="Bradshaw R.E."/>
            <person name="Ciuffetti L."/>
            <person name="Hamelin R.C."/>
            <person name="Kema G.H.J."/>
            <person name="Lawrence C."/>
            <person name="Scott J.A."/>
            <person name="Spatafora J.W."/>
            <person name="Turgeon B.G."/>
            <person name="de Wit P.J.G.M."/>
            <person name="Zhong S."/>
            <person name="Goodwin S.B."/>
            <person name="Grigoriev I.V."/>
        </authorList>
    </citation>
    <scope>NUCLEOTIDE SEQUENCE [LARGE SCALE GENOMIC DNA]</scope>
    <source>
        <strain evidence="4">28A</strain>
    </source>
</reference>
<keyword evidence="4" id="KW-1185">Reference proteome</keyword>
<dbReference type="Proteomes" id="UP000016935">
    <property type="component" value="Unassembled WGS sequence"/>
</dbReference>
<keyword evidence="2" id="KW-0472">Membrane</keyword>
<feature type="region of interest" description="Disordered" evidence="1">
    <location>
        <begin position="108"/>
        <end position="127"/>
    </location>
</feature>
<feature type="transmembrane region" description="Helical" evidence="2">
    <location>
        <begin position="21"/>
        <end position="46"/>
    </location>
</feature>
<keyword evidence="2" id="KW-1133">Transmembrane helix</keyword>
<dbReference type="HOGENOM" id="CLU_1971857_0_0_1"/>
<organism evidence="3 4">
    <name type="scientific">Exserohilum turcicum (strain 28A)</name>
    <name type="common">Northern leaf blight fungus</name>
    <name type="synonym">Setosphaeria turcica</name>
    <dbReference type="NCBI Taxonomy" id="671987"/>
    <lineage>
        <taxon>Eukaryota</taxon>
        <taxon>Fungi</taxon>
        <taxon>Dikarya</taxon>
        <taxon>Ascomycota</taxon>
        <taxon>Pezizomycotina</taxon>
        <taxon>Dothideomycetes</taxon>
        <taxon>Pleosporomycetidae</taxon>
        <taxon>Pleosporales</taxon>
        <taxon>Pleosporineae</taxon>
        <taxon>Pleosporaceae</taxon>
        <taxon>Exserohilum</taxon>
    </lineage>
</organism>
<evidence type="ECO:0000313" key="3">
    <source>
        <dbReference type="EMBL" id="EOA90443.1"/>
    </source>
</evidence>
<accession>R0KBX4</accession>
<protein>
    <submittedName>
        <fullName evidence="3">Uncharacterized protein</fullName>
    </submittedName>
</protein>
<evidence type="ECO:0000256" key="1">
    <source>
        <dbReference type="SAM" id="MobiDB-lite"/>
    </source>
</evidence>
<proteinExistence type="predicted"/>
<reference evidence="3 4" key="2">
    <citation type="journal article" date="2013" name="PLoS Genet.">
        <title>Comparative genome structure, secondary metabolite, and effector coding capacity across Cochliobolus pathogens.</title>
        <authorList>
            <person name="Condon B.J."/>
            <person name="Leng Y."/>
            <person name="Wu D."/>
            <person name="Bushley K.E."/>
            <person name="Ohm R.A."/>
            <person name="Otillar R."/>
            <person name="Martin J."/>
            <person name="Schackwitz W."/>
            <person name="Grimwood J."/>
            <person name="MohdZainudin N."/>
            <person name="Xue C."/>
            <person name="Wang R."/>
            <person name="Manning V.A."/>
            <person name="Dhillon B."/>
            <person name="Tu Z.J."/>
            <person name="Steffenson B.J."/>
            <person name="Salamov A."/>
            <person name="Sun H."/>
            <person name="Lowry S."/>
            <person name="LaButti K."/>
            <person name="Han J."/>
            <person name="Copeland A."/>
            <person name="Lindquist E."/>
            <person name="Barry K."/>
            <person name="Schmutz J."/>
            <person name="Baker S.E."/>
            <person name="Ciuffetti L.M."/>
            <person name="Grigoriev I.V."/>
            <person name="Zhong S."/>
            <person name="Turgeon B.G."/>
        </authorList>
    </citation>
    <scope>NUCLEOTIDE SEQUENCE [LARGE SCALE GENOMIC DNA]</scope>
    <source>
        <strain evidence="4">28A</strain>
    </source>
</reference>